<evidence type="ECO:0000313" key="1">
    <source>
        <dbReference type="EMBL" id="EKU95616.1"/>
    </source>
</evidence>
<keyword evidence="2" id="KW-1185">Reference proteome</keyword>
<organism evidence="1 2">
    <name type="scientific">Actinobaculum massiliense ACS-171-V-Col2</name>
    <dbReference type="NCBI Taxonomy" id="883066"/>
    <lineage>
        <taxon>Bacteria</taxon>
        <taxon>Bacillati</taxon>
        <taxon>Actinomycetota</taxon>
        <taxon>Actinomycetes</taxon>
        <taxon>Actinomycetales</taxon>
        <taxon>Actinomycetaceae</taxon>
        <taxon>Actinobaculum</taxon>
    </lineage>
</organism>
<comment type="caution">
    <text evidence="1">The sequence shown here is derived from an EMBL/GenBank/DDBJ whole genome shotgun (WGS) entry which is preliminary data.</text>
</comment>
<sequence length="149" mass="16793">MEKRAATRTQASRLHFFAKPDGMGWKLSGDFDNVDGHHINAWFNTVMGRKALTDNRSMPERRAAAFTTSILNGGSAETTQGTHTSNRLRSQILVNVPMETNAVSLCWRHHRYVHTQHVRIHVHQNGLIFENDEEGRIGTYRWGAPGGGE</sequence>
<dbReference type="HOGENOM" id="CLU_1745774_0_0_11"/>
<reference evidence="1 2" key="1">
    <citation type="submission" date="2012-09" db="EMBL/GenBank/DDBJ databases">
        <title>The Genome Sequence of Actinobaculum massiliae ACS-171-V-COL2.</title>
        <authorList>
            <consortium name="The Broad Institute Genome Sequencing Platform"/>
            <person name="Earl A."/>
            <person name="Ward D."/>
            <person name="Feldgarden M."/>
            <person name="Gevers D."/>
            <person name="Saerens B."/>
            <person name="Vaneechoutte M."/>
            <person name="Walker B."/>
            <person name="Young S.K."/>
            <person name="Zeng Q."/>
            <person name="Gargeya S."/>
            <person name="Fitzgerald M."/>
            <person name="Haas B."/>
            <person name="Abouelleil A."/>
            <person name="Alvarado L."/>
            <person name="Arachchi H.M."/>
            <person name="Berlin A."/>
            <person name="Chapman S.B."/>
            <person name="Goldberg J."/>
            <person name="Griggs A."/>
            <person name="Gujja S."/>
            <person name="Hansen M."/>
            <person name="Howarth C."/>
            <person name="Imamovic A."/>
            <person name="Larimer J."/>
            <person name="McCowen C."/>
            <person name="Montmayeur A."/>
            <person name="Murphy C."/>
            <person name="Neiman D."/>
            <person name="Pearson M."/>
            <person name="Priest M."/>
            <person name="Roberts A."/>
            <person name="Saif S."/>
            <person name="Shea T."/>
            <person name="Sisk P."/>
            <person name="Sykes S."/>
            <person name="Wortman J."/>
            <person name="Nusbaum C."/>
            <person name="Birren B."/>
        </authorList>
    </citation>
    <scope>NUCLEOTIDE SEQUENCE [LARGE SCALE GENOMIC DNA]</scope>
    <source>
        <strain evidence="2">ACS-171-V-Col2</strain>
    </source>
</reference>
<proteinExistence type="predicted"/>
<accession>K9EI97</accession>
<dbReference type="Proteomes" id="UP000009888">
    <property type="component" value="Unassembled WGS sequence"/>
</dbReference>
<dbReference type="AlphaFoldDB" id="K9EI97"/>
<protein>
    <submittedName>
        <fullName evidence="1">Uncharacterized protein</fullName>
    </submittedName>
</protein>
<name>K9EI97_9ACTO</name>
<evidence type="ECO:0000313" key="2">
    <source>
        <dbReference type="Proteomes" id="UP000009888"/>
    </source>
</evidence>
<dbReference type="PATRIC" id="fig|883066.3.peg.422"/>
<dbReference type="EMBL" id="AGWL01000002">
    <property type="protein sequence ID" value="EKU95616.1"/>
    <property type="molecule type" value="Genomic_DNA"/>
</dbReference>
<dbReference type="RefSeq" id="WP_007000621.1">
    <property type="nucleotide sequence ID" value="NZ_JH992955.1"/>
</dbReference>
<gene>
    <name evidence="1" type="ORF">HMPREF9233_00403</name>
</gene>